<dbReference type="InterPro" id="IPR050638">
    <property type="entry name" value="AA-Vitamin_Transporters"/>
</dbReference>
<keyword evidence="5 6" id="KW-0472">Membrane</keyword>
<feature type="transmembrane region" description="Helical" evidence="6">
    <location>
        <begin position="259"/>
        <end position="276"/>
    </location>
</feature>
<dbReference type="InterPro" id="IPR000620">
    <property type="entry name" value="EamA_dom"/>
</dbReference>
<evidence type="ECO:0000256" key="5">
    <source>
        <dbReference type="ARBA" id="ARBA00023136"/>
    </source>
</evidence>
<accession>A0A1I3NNA0</accession>
<feature type="transmembrane region" description="Helical" evidence="6">
    <location>
        <begin position="82"/>
        <end position="102"/>
    </location>
</feature>
<comment type="similarity">
    <text evidence="2">Belongs to the EamA transporter family.</text>
</comment>
<protein>
    <submittedName>
        <fullName evidence="8">Threonine/homoserine efflux transporter RhtA</fullName>
    </submittedName>
</protein>
<dbReference type="GO" id="GO:0016020">
    <property type="term" value="C:membrane"/>
    <property type="evidence" value="ECO:0007669"/>
    <property type="project" value="UniProtKB-SubCell"/>
</dbReference>
<name>A0A1I3NNA0_9BACL</name>
<dbReference type="Proteomes" id="UP000199545">
    <property type="component" value="Unassembled WGS sequence"/>
</dbReference>
<feature type="transmembrane region" description="Helical" evidence="6">
    <location>
        <begin position="226"/>
        <end position="247"/>
    </location>
</feature>
<feature type="transmembrane region" description="Helical" evidence="6">
    <location>
        <begin position="108"/>
        <end position="128"/>
    </location>
</feature>
<reference evidence="8 9" key="1">
    <citation type="submission" date="2016-10" db="EMBL/GenBank/DDBJ databases">
        <authorList>
            <person name="de Groot N.N."/>
        </authorList>
    </citation>
    <scope>NUCLEOTIDE SEQUENCE [LARGE SCALE GENOMIC DNA]</scope>
    <source>
        <strain evidence="8 9">DSM 44778</strain>
    </source>
</reference>
<dbReference type="PANTHER" id="PTHR32322:SF2">
    <property type="entry name" value="EAMA DOMAIN-CONTAINING PROTEIN"/>
    <property type="match status" value="1"/>
</dbReference>
<sequence length="310" mass="34767">MTREMVRHSSRIKGTFMVLFSCSLWGISGSMVQYLIQHHGFAPDWLVTIRLIFSGMILLSFSSAFGNKRSIWSIWQSKNERFPLLVYSIMGMLGVQYTFFVAIEKSNIATATLLQYLGPVFITVYLALLLRRLPSKAENIALVLALFGTFFLITNGNISKLNISAEAVFWGLSSAVFLAFYTIYPAKLIQRWGTMLVNGWGMLLGGITLSFIAPPWEMQGDISLESILLLVFIIVFGTAIPFSLYTYSTLYIKPNETSILASSEPLTAAIISVIWLQVSFGLFEWVGSFCIILATIILSLQKEKRLKSQD</sequence>
<dbReference type="EMBL" id="FORR01000004">
    <property type="protein sequence ID" value="SFJ10761.1"/>
    <property type="molecule type" value="Genomic_DNA"/>
</dbReference>
<evidence type="ECO:0000256" key="1">
    <source>
        <dbReference type="ARBA" id="ARBA00004127"/>
    </source>
</evidence>
<feature type="domain" description="EamA" evidence="7">
    <location>
        <begin position="167"/>
        <end position="299"/>
    </location>
</feature>
<comment type="subcellular location">
    <subcellularLocation>
        <location evidence="1">Endomembrane system</location>
        <topology evidence="1">Multi-pass membrane protein</topology>
    </subcellularLocation>
</comment>
<dbReference type="AlphaFoldDB" id="A0A1I3NNA0"/>
<feature type="transmembrane region" description="Helical" evidence="6">
    <location>
        <begin position="282"/>
        <end position="300"/>
    </location>
</feature>
<evidence type="ECO:0000256" key="2">
    <source>
        <dbReference type="ARBA" id="ARBA00007362"/>
    </source>
</evidence>
<evidence type="ECO:0000259" key="7">
    <source>
        <dbReference type="Pfam" id="PF00892"/>
    </source>
</evidence>
<feature type="transmembrane region" description="Helical" evidence="6">
    <location>
        <begin position="42"/>
        <end position="61"/>
    </location>
</feature>
<evidence type="ECO:0000256" key="3">
    <source>
        <dbReference type="ARBA" id="ARBA00022692"/>
    </source>
</evidence>
<evidence type="ECO:0000313" key="9">
    <source>
        <dbReference type="Proteomes" id="UP000199545"/>
    </source>
</evidence>
<evidence type="ECO:0000256" key="6">
    <source>
        <dbReference type="SAM" id="Phobius"/>
    </source>
</evidence>
<feature type="transmembrane region" description="Helical" evidence="6">
    <location>
        <begin position="164"/>
        <end position="184"/>
    </location>
</feature>
<gene>
    <name evidence="8" type="ORF">SAMN05421852_104212</name>
</gene>
<feature type="transmembrane region" description="Helical" evidence="6">
    <location>
        <begin position="140"/>
        <end position="158"/>
    </location>
</feature>
<feature type="transmembrane region" description="Helical" evidence="6">
    <location>
        <begin position="12"/>
        <end position="36"/>
    </location>
</feature>
<keyword evidence="4 6" id="KW-1133">Transmembrane helix</keyword>
<keyword evidence="9" id="KW-1185">Reference proteome</keyword>
<dbReference type="SUPFAM" id="SSF103481">
    <property type="entry name" value="Multidrug resistance efflux transporter EmrE"/>
    <property type="match status" value="2"/>
</dbReference>
<evidence type="ECO:0000313" key="8">
    <source>
        <dbReference type="EMBL" id="SFJ10761.1"/>
    </source>
</evidence>
<feature type="domain" description="EamA" evidence="7">
    <location>
        <begin position="13"/>
        <end position="153"/>
    </location>
</feature>
<dbReference type="RefSeq" id="WP_245739759.1">
    <property type="nucleotide sequence ID" value="NZ_FORR01000004.1"/>
</dbReference>
<organism evidence="8 9">
    <name type="scientific">Thermoflavimicrobium dichotomicum</name>
    <dbReference type="NCBI Taxonomy" id="46223"/>
    <lineage>
        <taxon>Bacteria</taxon>
        <taxon>Bacillati</taxon>
        <taxon>Bacillota</taxon>
        <taxon>Bacilli</taxon>
        <taxon>Bacillales</taxon>
        <taxon>Thermoactinomycetaceae</taxon>
        <taxon>Thermoflavimicrobium</taxon>
    </lineage>
</organism>
<keyword evidence="3 6" id="KW-0812">Transmembrane</keyword>
<feature type="transmembrane region" description="Helical" evidence="6">
    <location>
        <begin position="196"/>
        <end position="214"/>
    </location>
</feature>
<dbReference type="PANTHER" id="PTHR32322">
    <property type="entry name" value="INNER MEMBRANE TRANSPORTER"/>
    <property type="match status" value="1"/>
</dbReference>
<proteinExistence type="inferred from homology"/>
<dbReference type="Pfam" id="PF00892">
    <property type="entry name" value="EamA"/>
    <property type="match status" value="2"/>
</dbReference>
<dbReference type="STRING" id="46223.SAMN05421852_104212"/>
<evidence type="ECO:0000256" key="4">
    <source>
        <dbReference type="ARBA" id="ARBA00022989"/>
    </source>
</evidence>
<dbReference type="InterPro" id="IPR037185">
    <property type="entry name" value="EmrE-like"/>
</dbReference>